<comment type="caution">
    <text evidence="1">The sequence shown here is derived from an EMBL/GenBank/DDBJ whole genome shotgun (WGS) entry which is preliminary data.</text>
</comment>
<reference evidence="1 3" key="1">
    <citation type="submission" date="2017-02" db="EMBL/GenBank/DDBJ databases">
        <title>Clonality and virulence of isolates of VRE in Hematopoietic Stem Cell Transplanted (HSCT) patients.</title>
        <authorList>
            <person name="Marchi A.P."/>
            <person name="Martins R.C."/>
            <person name="Marie S.K."/>
            <person name="Levin A.S."/>
            <person name="Costa S.F."/>
        </authorList>
    </citation>
    <scope>NUCLEOTIDE SEQUENCE [LARGE SCALE GENOMIC DNA]</scope>
    <source>
        <strain evidence="1 3">LIM1759</strain>
    </source>
</reference>
<proteinExistence type="predicted"/>
<sequence>MLLIPKETDITYYVLNFFGKANYDKIYLALKKLAEKISHVFKKIQSKKAAVNRMETKMARHQSVSPCFLLYTLDMEQVTIKMIISRY</sequence>
<gene>
    <name evidence="1" type="ORF">B1P95_03290</name>
    <name evidence="2" type="ORF">DKP91_06935</name>
</gene>
<organism evidence="1 3">
    <name type="scientific">Enterococcus faecium</name>
    <name type="common">Streptococcus faecium</name>
    <dbReference type="NCBI Taxonomy" id="1352"/>
    <lineage>
        <taxon>Bacteria</taxon>
        <taxon>Bacillati</taxon>
        <taxon>Bacillota</taxon>
        <taxon>Bacilli</taxon>
        <taxon>Lactobacillales</taxon>
        <taxon>Enterococcaceae</taxon>
        <taxon>Enterococcus</taxon>
    </lineage>
</organism>
<protein>
    <submittedName>
        <fullName evidence="1">Uncharacterized protein</fullName>
    </submittedName>
</protein>
<accession>A0A132Z943</accession>
<dbReference type="EMBL" id="MVGJ01000014">
    <property type="protein sequence ID" value="OOL83538.1"/>
    <property type="molecule type" value="Genomic_DNA"/>
</dbReference>
<evidence type="ECO:0000313" key="2">
    <source>
        <dbReference type="EMBL" id="PZM55915.1"/>
    </source>
</evidence>
<evidence type="ECO:0000313" key="3">
    <source>
        <dbReference type="Proteomes" id="UP000191171"/>
    </source>
</evidence>
<evidence type="ECO:0000313" key="1">
    <source>
        <dbReference type="EMBL" id="OOL83538.1"/>
    </source>
</evidence>
<name>A0A132Z943_ENTFC</name>
<dbReference type="EMBL" id="QHGU01000026">
    <property type="protein sequence ID" value="PZM55915.1"/>
    <property type="molecule type" value="Genomic_DNA"/>
</dbReference>
<reference evidence="2 4" key="2">
    <citation type="submission" date="2018-05" db="EMBL/GenBank/DDBJ databases">
        <title>Vancomycin-resistant Enterococcus faecium strain from Chelyabinsk, Russia.</title>
        <authorList>
            <person name="Gostev V."/>
            <person name="Goncharov A."/>
            <person name="Kolodzhieva V."/>
            <person name="Suvorov A."/>
            <person name="Sidorenko S."/>
            <person name="Zueva L."/>
        </authorList>
    </citation>
    <scope>NUCLEOTIDE SEQUENCE [LARGE SCALE GENOMIC DNA]</scope>
    <source>
        <strain evidence="2 4">20</strain>
    </source>
</reference>
<dbReference type="AlphaFoldDB" id="A0A132Z943"/>
<dbReference type="Proteomes" id="UP000191171">
    <property type="component" value="Unassembled WGS sequence"/>
</dbReference>
<evidence type="ECO:0000313" key="4">
    <source>
        <dbReference type="Proteomes" id="UP000249070"/>
    </source>
</evidence>
<dbReference type="Proteomes" id="UP000249070">
    <property type="component" value="Unassembled WGS sequence"/>
</dbReference>